<dbReference type="Proteomes" id="UP000464054">
    <property type="component" value="Chromosome"/>
</dbReference>
<keyword evidence="1" id="KW-0812">Transmembrane</keyword>
<sequence>MATYLPSLSFNAYTVFDDINSTCHRFDRGSDAYRQFKTMVMSILRKITFCFFVILYFMNNDQGIPKRLLEREKQRRSITDDTVMGRK</sequence>
<protein>
    <submittedName>
        <fullName evidence="3">Uncharacterized protein</fullName>
    </submittedName>
</protein>
<dbReference type="AlphaFoldDB" id="A0AAP9LEJ9"/>
<reference evidence="2 5" key="3">
    <citation type="submission" date="2024-10" db="EMBL/GenBank/DDBJ databases">
        <authorList>
            <person name="Lu C.-H."/>
        </authorList>
    </citation>
    <scope>NUCLEOTIDE SEQUENCE [LARGE SCALE GENOMIC DNA]</scope>
    <source>
        <strain evidence="2 5">22QBSP01-2</strain>
    </source>
</reference>
<dbReference type="GeneID" id="90771992"/>
<dbReference type="EMBL" id="CP046377">
    <property type="protein sequence ID" value="QHQ26443.1"/>
    <property type="molecule type" value="Genomic_DNA"/>
</dbReference>
<keyword evidence="1" id="KW-1133">Transmembrane helix</keyword>
<name>A0AAP9LEJ9_9GAMM</name>
<dbReference type="EMBL" id="JBIXKD010000003">
    <property type="protein sequence ID" value="MFJ5320484.1"/>
    <property type="molecule type" value="Genomic_DNA"/>
</dbReference>
<proteinExistence type="predicted"/>
<organism evidence="3 4">
    <name type="scientific">Pectobacterium parvum</name>
    <dbReference type="NCBI Taxonomy" id="2778550"/>
    <lineage>
        <taxon>Bacteria</taxon>
        <taxon>Pseudomonadati</taxon>
        <taxon>Pseudomonadota</taxon>
        <taxon>Gammaproteobacteria</taxon>
        <taxon>Enterobacterales</taxon>
        <taxon>Pectobacteriaceae</taxon>
        <taxon>Pectobacterium</taxon>
    </lineage>
</organism>
<evidence type="ECO:0000313" key="5">
    <source>
        <dbReference type="Proteomes" id="UP001617714"/>
    </source>
</evidence>
<reference evidence="4" key="1">
    <citation type="submission" date="2019-11" db="EMBL/GenBank/DDBJ databases">
        <authorList>
            <person name="Jee S."/>
        </authorList>
    </citation>
    <scope>NUCLEOTIDE SEQUENCE [LARGE SCALE GENOMIC DNA]</scope>
    <source>
        <strain evidence="4">PZ1</strain>
    </source>
</reference>
<dbReference type="Proteomes" id="UP001617714">
    <property type="component" value="Unassembled WGS sequence"/>
</dbReference>
<reference evidence="3" key="2">
    <citation type="journal article" date="2022" name="Plant Pathol J">
        <title>Comparative Genomic Analysis of Pathogenic Factors of Pectobacterium Species Isolated in South Korea Using Whole-Genome Sequencing.</title>
        <authorList>
            <person name="Jee S."/>
            <person name="Kang I.J."/>
            <person name="Bak G."/>
            <person name="Kang S."/>
            <person name="Lee J."/>
            <person name="Heu S."/>
            <person name="Hwang I."/>
        </authorList>
    </citation>
    <scope>NUCLEOTIDE SEQUENCE</scope>
    <source>
        <strain evidence="3">PZ1</strain>
    </source>
</reference>
<feature type="transmembrane region" description="Helical" evidence="1">
    <location>
        <begin position="39"/>
        <end position="58"/>
    </location>
</feature>
<evidence type="ECO:0000256" key="1">
    <source>
        <dbReference type="SAM" id="Phobius"/>
    </source>
</evidence>
<accession>A0AAP9LEJ9</accession>
<evidence type="ECO:0000313" key="4">
    <source>
        <dbReference type="Proteomes" id="UP000464054"/>
    </source>
</evidence>
<keyword evidence="1" id="KW-0472">Membrane</keyword>
<gene>
    <name evidence="2" type="ORF">ACIPSN_03710</name>
    <name evidence="3" type="ORF">GMX10_22260</name>
</gene>
<dbReference type="RefSeq" id="WP_131522960.1">
    <property type="nucleotide sequence ID" value="NZ_CP046377.1"/>
</dbReference>
<keyword evidence="5" id="KW-1185">Reference proteome</keyword>
<evidence type="ECO:0000313" key="3">
    <source>
        <dbReference type="EMBL" id="QHQ26443.1"/>
    </source>
</evidence>
<evidence type="ECO:0000313" key="2">
    <source>
        <dbReference type="EMBL" id="MFJ5320484.1"/>
    </source>
</evidence>